<dbReference type="GO" id="GO:0008757">
    <property type="term" value="F:S-adenosylmethionine-dependent methyltransferase activity"/>
    <property type="evidence" value="ECO:0007669"/>
    <property type="project" value="UniProtKB-ARBA"/>
</dbReference>
<comment type="caution">
    <text evidence="2">The sequence shown here is derived from an EMBL/GenBank/DDBJ whole genome shotgun (WGS) entry which is preliminary data.</text>
</comment>
<dbReference type="Proteomes" id="UP000279259">
    <property type="component" value="Unassembled WGS sequence"/>
</dbReference>
<feature type="compositionally biased region" description="Basic and acidic residues" evidence="1">
    <location>
        <begin position="340"/>
        <end position="367"/>
    </location>
</feature>
<evidence type="ECO:0000313" key="2">
    <source>
        <dbReference type="EMBL" id="RSH80770.1"/>
    </source>
</evidence>
<dbReference type="InterPro" id="IPR019410">
    <property type="entry name" value="Methyltransf_16"/>
</dbReference>
<dbReference type="AlphaFoldDB" id="A0A427XPL8"/>
<feature type="region of interest" description="Disordered" evidence="1">
    <location>
        <begin position="285"/>
        <end position="392"/>
    </location>
</feature>
<evidence type="ECO:0000313" key="3">
    <source>
        <dbReference type="Proteomes" id="UP000279259"/>
    </source>
</evidence>
<dbReference type="InterPro" id="IPR029063">
    <property type="entry name" value="SAM-dependent_MTases_sf"/>
</dbReference>
<feature type="region of interest" description="Disordered" evidence="1">
    <location>
        <begin position="1"/>
        <end position="20"/>
    </location>
</feature>
<dbReference type="PANTHER" id="PTHR14614:SF109">
    <property type="entry name" value="RIBOSOMAL LYSINE N-METHYLTRANSFERASE 5"/>
    <property type="match status" value="1"/>
</dbReference>
<accession>A0A427XPL8</accession>
<dbReference type="STRING" id="1890683.A0A427XPL8"/>
<name>A0A427XPL8_9TREE</name>
<dbReference type="GO" id="GO:0032991">
    <property type="term" value="C:protein-containing complex"/>
    <property type="evidence" value="ECO:0007669"/>
    <property type="project" value="TreeGrafter"/>
</dbReference>
<dbReference type="SUPFAM" id="SSF53335">
    <property type="entry name" value="S-adenosyl-L-methionine-dependent methyltransferases"/>
    <property type="match status" value="1"/>
</dbReference>
<feature type="compositionally biased region" description="Gly residues" evidence="1">
    <location>
        <begin position="285"/>
        <end position="324"/>
    </location>
</feature>
<gene>
    <name evidence="2" type="ORF">EHS25_007106</name>
</gene>
<protein>
    <submittedName>
        <fullName evidence="2">Uncharacterized protein</fullName>
    </submittedName>
</protein>
<dbReference type="Pfam" id="PF10294">
    <property type="entry name" value="Methyltransf_16"/>
    <property type="match status" value="1"/>
</dbReference>
<dbReference type="GO" id="GO:0005829">
    <property type="term" value="C:cytosol"/>
    <property type="evidence" value="ECO:0007669"/>
    <property type="project" value="TreeGrafter"/>
</dbReference>
<organism evidence="2 3">
    <name type="scientific">Saitozyma podzolica</name>
    <dbReference type="NCBI Taxonomy" id="1890683"/>
    <lineage>
        <taxon>Eukaryota</taxon>
        <taxon>Fungi</taxon>
        <taxon>Dikarya</taxon>
        <taxon>Basidiomycota</taxon>
        <taxon>Agaricomycotina</taxon>
        <taxon>Tremellomycetes</taxon>
        <taxon>Tremellales</taxon>
        <taxon>Trimorphomycetaceae</taxon>
        <taxon>Saitozyma</taxon>
    </lineage>
</organism>
<reference evidence="2 3" key="1">
    <citation type="submission" date="2018-11" db="EMBL/GenBank/DDBJ databases">
        <title>Genome sequence of Saitozyma podzolica DSM 27192.</title>
        <authorList>
            <person name="Aliyu H."/>
            <person name="Gorte O."/>
            <person name="Ochsenreither K."/>
        </authorList>
    </citation>
    <scope>NUCLEOTIDE SEQUENCE [LARGE SCALE GENOMIC DNA]</scope>
    <source>
        <strain evidence="2 3">DSM 27192</strain>
    </source>
</reference>
<dbReference type="EMBL" id="RSCD01000033">
    <property type="protein sequence ID" value="RSH80770.1"/>
    <property type="molecule type" value="Genomic_DNA"/>
</dbReference>
<feature type="region of interest" description="Disordered" evidence="1">
    <location>
        <begin position="114"/>
        <end position="149"/>
    </location>
</feature>
<feature type="compositionally biased region" description="Basic residues" evidence="1">
    <location>
        <begin position="135"/>
        <end position="149"/>
    </location>
</feature>
<sequence length="603" mass="61412">MAGTSPAPAPAPAAPGIQGEDGAGTGCDVVVDPAIPPCPGGLFNFPPGSVLVEDADEEIMELYMDLASVSSSSADDAPDSGGLGFLDSTKSAIEIDWELSPGVHEVDSGIVETRGEDAASTSGIASRAGGAGSGSRRRTTGARAVKRTRPNPAPVRSVQVRATIQQDLGALKGRKGDTGSVLWRSSLHLAHHLLTQHHFPPSTHPPLLDPAVLGRTAILELGAGTGVLAVLLSGMCGGYTASDRIENLRLVKRNLELNGVGVGGGGGGGGGTGSRIGNGIGNGIGNRIGNGSGRGTGSRQGGGGGGEKGMMAGGSASGGSGGGTESSSGGRNAGNGKSRGTKESHKDKDKVKAKDREHDGETDDMHPGRHGRHDRLGRPGEAQRNPRARSEVNVEEVDWVAVSEGVARRRRTEQRLKGVSPVSSPTSPTGPTSSMSMSPTSPTSPIYPAGRPVDMAGTEGASYFQSIATQSPLSASASASAGATRISGGTPPPLDPLLILAVDCIYNEHLIRPLVDTLEHYCRPGSGAVVWVVVELRSADVLTLFLDTWLNGGDAGTGTGMGTTTGAGTGTRTTGWTVVRLGPGGMGSWEGRKGRWVGWVGWR</sequence>
<feature type="compositionally biased region" description="Low complexity" evidence="1">
    <location>
        <begin position="418"/>
        <end position="444"/>
    </location>
</feature>
<dbReference type="OrthoDB" id="2529286at2759"/>
<evidence type="ECO:0000256" key="1">
    <source>
        <dbReference type="SAM" id="MobiDB-lite"/>
    </source>
</evidence>
<keyword evidence="3" id="KW-1185">Reference proteome</keyword>
<dbReference type="Gene3D" id="3.40.50.150">
    <property type="entry name" value="Vaccinia Virus protein VP39"/>
    <property type="match status" value="2"/>
</dbReference>
<dbReference type="PANTHER" id="PTHR14614">
    <property type="entry name" value="HEPATOCELLULAR CARCINOMA-ASSOCIATED ANTIGEN"/>
    <property type="match status" value="1"/>
</dbReference>
<feature type="compositionally biased region" description="Low complexity" evidence="1">
    <location>
        <begin position="118"/>
        <end position="128"/>
    </location>
</feature>
<feature type="region of interest" description="Disordered" evidence="1">
    <location>
        <begin position="410"/>
        <end position="454"/>
    </location>
</feature>
<proteinExistence type="predicted"/>